<organism evidence="2 3">
    <name type="scientific">Nocardiopsis sediminis</name>
    <dbReference type="NCBI Taxonomy" id="1778267"/>
    <lineage>
        <taxon>Bacteria</taxon>
        <taxon>Bacillati</taxon>
        <taxon>Actinomycetota</taxon>
        <taxon>Actinomycetes</taxon>
        <taxon>Streptosporangiales</taxon>
        <taxon>Nocardiopsidaceae</taxon>
        <taxon>Nocardiopsis</taxon>
    </lineage>
</organism>
<name>A0ABV8FSL3_9ACTN</name>
<gene>
    <name evidence="2" type="ORF">ACFOVU_20835</name>
</gene>
<dbReference type="RefSeq" id="WP_378536189.1">
    <property type="nucleotide sequence ID" value="NZ_JBHSBH010000013.1"/>
</dbReference>
<keyword evidence="1" id="KW-0812">Transmembrane</keyword>
<keyword evidence="1" id="KW-1133">Transmembrane helix</keyword>
<keyword evidence="3" id="KW-1185">Reference proteome</keyword>
<evidence type="ECO:0000313" key="2">
    <source>
        <dbReference type="EMBL" id="MFC3998384.1"/>
    </source>
</evidence>
<proteinExistence type="predicted"/>
<feature type="transmembrane region" description="Helical" evidence="1">
    <location>
        <begin position="78"/>
        <end position="96"/>
    </location>
</feature>
<sequence>MDYDPRWYVVPRAFTVLAVIAALPTWFIVIGVGLYDCYSLSCASSDGHVPVWAAILALLCVGLTWTWPRRYAFESARWLFGIFAVILVCTAIGRSLSS</sequence>
<dbReference type="EMBL" id="JBHSBH010000013">
    <property type="protein sequence ID" value="MFC3998384.1"/>
    <property type="molecule type" value="Genomic_DNA"/>
</dbReference>
<keyword evidence="1" id="KW-0472">Membrane</keyword>
<evidence type="ECO:0000313" key="3">
    <source>
        <dbReference type="Proteomes" id="UP001595847"/>
    </source>
</evidence>
<dbReference type="Proteomes" id="UP001595847">
    <property type="component" value="Unassembled WGS sequence"/>
</dbReference>
<accession>A0ABV8FSL3</accession>
<comment type="caution">
    <text evidence="2">The sequence shown here is derived from an EMBL/GenBank/DDBJ whole genome shotgun (WGS) entry which is preliminary data.</text>
</comment>
<feature type="transmembrane region" description="Helical" evidence="1">
    <location>
        <begin position="12"/>
        <end position="35"/>
    </location>
</feature>
<reference evidence="3" key="1">
    <citation type="journal article" date="2019" name="Int. J. Syst. Evol. Microbiol.">
        <title>The Global Catalogue of Microorganisms (GCM) 10K type strain sequencing project: providing services to taxonomists for standard genome sequencing and annotation.</title>
        <authorList>
            <consortium name="The Broad Institute Genomics Platform"/>
            <consortium name="The Broad Institute Genome Sequencing Center for Infectious Disease"/>
            <person name="Wu L."/>
            <person name="Ma J."/>
        </authorList>
    </citation>
    <scope>NUCLEOTIDE SEQUENCE [LARGE SCALE GENOMIC DNA]</scope>
    <source>
        <strain evidence="3">TBRC 1826</strain>
    </source>
</reference>
<feature type="transmembrane region" description="Helical" evidence="1">
    <location>
        <begin position="47"/>
        <end position="66"/>
    </location>
</feature>
<evidence type="ECO:0000256" key="1">
    <source>
        <dbReference type="SAM" id="Phobius"/>
    </source>
</evidence>
<protein>
    <submittedName>
        <fullName evidence="2">Uncharacterized protein</fullName>
    </submittedName>
</protein>